<evidence type="ECO:0000313" key="5">
    <source>
        <dbReference type="Proteomes" id="UP000577419"/>
    </source>
</evidence>
<keyword evidence="2" id="KW-0472">Membrane</keyword>
<reference evidence="3" key="1">
    <citation type="journal article" date="2020" name="bioRxiv">
        <title>A rank-normalized archaeal taxonomy based on genome phylogeny resolves widespread incomplete and uneven classifications.</title>
        <authorList>
            <person name="Rinke C."/>
            <person name="Chuvochina M."/>
            <person name="Mussig A.J."/>
            <person name="Chaumeil P.-A."/>
            <person name="Waite D.W."/>
            <person name="Whitman W.B."/>
            <person name="Parks D.H."/>
            <person name="Hugenholtz P."/>
        </authorList>
    </citation>
    <scope>NUCLEOTIDE SEQUENCE</scope>
    <source>
        <strain evidence="3">UBA10011</strain>
    </source>
</reference>
<organism evidence="3 5">
    <name type="scientific">Candidatus Iainarchaeum sp</name>
    <dbReference type="NCBI Taxonomy" id="3101447"/>
    <lineage>
        <taxon>Archaea</taxon>
        <taxon>Candidatus Iainarchaeota</taxon>
        <taxon>Candidatus Iainarchaeia</taxon>
        <taxon>Candidatus Iainarchaeales</taxon>
        <taxon>Candidatus Iainarchaeaceae</taxon>
        <taxon>Candidatus Iainarchaeum</taxon>
    </lineage>
</organism>
<name>A0A7J4ISU7_9ARCH</name>
<proteinExistence type="predicted"/>
<feature type="compositionally biased region" description="Basic and acidic residues" evidence="1">
    <location>
        <begin position="19"/>
        <end position="30"/>
    </location>
</feature>
<feature type="transmembrane region" description="Helical" evidence="2">
    <location>
        <begin position="37"/>
        <end position="58"/>
    </location>
</feature>
<dbReference type="AlphaFoldDB" id="A0A7J4ISU7"/>
<evidence type="ECO:0000256" key="1">
    <source>
        <dbReference type="SAM" id="MobiDB-lite"/>
    </source>
</evidence>
<dbReference type="Proteomes" id="UP000577419">
    <property type="component" value="Unassembled WGS sequence"/>
</dbReference>
<evidence type="ECO:0000313" key="4">
    <source>
        <dbReference type="EMBL" id="MBS3059863.1"/>
    </source>
</evidence>
<comment type="caution">
    <text evidence="3">The sequence shown here is derived from an EMBL/GenBank/DDBJ whole genome shotgun (WGS) entry which is preliminary data.</text>
</comment>
<keyword evidence="2" id="KW-0812">Transmembrane</keyword>
<accession>A0A7J4ISU7</accession>
<feature type="region of interest" description="Disordered" evidence="1">
    <location>
        <begin position="1"/>
        <end position="30"/>
    </location>
</feature>
<reference evidence="4" key="3">
    <citation type="submission" date="2021-05" db="EMBL/GenBank/DDBJ databases">
        <title>Protein family content uncovers lineage relationships and bacterial pathway maintenance mechanisms in DPANN archaea.</title>
        <authorList>
            <person name="Castelle C.J."/>
            <person name="Meheust R."/>
            <person name="Jaffe A.L."/>
            <person name="Seitz K."/>
            <person name="Gong X."/>
            <person name="Baker B.J."/>
            <person name="Banfield J.F."/>
        </authorList>
    </citation>
    <scope>NUCLEOTIDE SEQUENCE</scope>
    <source>
        <strain evidence="4">RIFCSPHIGHO2_01_FULL_GW2011_AR10_43_9</strain>
    </source>
</reference>
<dbReference type="EMBL" id="JAGVWF010000086">
    <property type="protein sequence ID" value="MBS3059863.1"/>
    <property type="molecule type" value="Genomic_DNA"/>
</dbReference>
<evidence type="ECO:0000256" key="2">
    <source>
        <dbReference type="SAM" id="Phobius"/>
    </source>
</evidence>
<gene>
    <name evidence="3" type="ORF">HA237_04185</name>
    <name evidence="4" type="ORF">J4224_05590</name>
</gene>
<evidence type="ECO:0000313" key="3">
    <source>
        <dbReference type="EMBL" id="HIH08542.1"/>
    </source>
</evidence>
<protein>
    <submittedName>
        <fullName evidence="3">Uncharacterized protein</fullName>
    </submittedName>
</protein>
<sequence>MAKSHPKKGSEKMNCCNGKNEHDHDNSEIKENSGTNWLPIAALFLIIIVVAGILLTSLK</sequence>
<dbReference type="EMBL" id="DUFG01000019">
    <property type="protein sequence ID" value="HIH08542.1"/>
    <property type="molecule type" value="Genomic_DNA"/>
</dbReference>
<keyword evidence="2" id="KW-1133">Transmembrane helix</keyword>
<dbReference type="Proteomes" id="UP000683213">
    <property type="component" value="Unassembled WGS sequence"/>
</dbReference>
<reference evidence="4" key="2">
    <citation type="submission" date="2021-03" db="EMBL/GenBank/DDBJ databases">
        <authorList>
            <person name="Jaffe A."/>
        </authorList>
    </citation>
    <scope>NUCLEOTIDE SEQUENCE</scope>
    <source>
        <strain evidence="4">RIFCSPHIGHO2_01_FULL_GW2011_AR10_43_9</strain>
    </source>
</reference>